<dbReference type="Pfam" id="PF13338">
    <property type="entry name" value="AbiEi_4"/>
    <property type="match status" value="1"/>
</dbReference>
<dbReference type="EMBL" id="JAFIDA010000001">
    <property type="protein sequence ID" value="MBP1326721.1"/>
    <property type="molecule type" value="Genomic_DNA"/>
</dbReference>
<organism evidence="2 3">
    <name type="scientific">Leucobacter exalbidus</name>
    <dbReference type="NCBI Taxonomy" id="662960"/>
    <lineage>
        <taxon>Bacteria</taxon>
        <taxon>Bacillati</taxon>
        <taxon>Actinomycetota</taxon>
        <taxon>Actinomycetes</taxon>
        <taxon>Micrococcales</taxon>
        <taxon>Microbacteriaceae</taxon>
        <taxon>Leucobacter</taxon>
    </lineage>
</organism>
<keyword evidence="3" id="KW-1185">Reference proteome</keyword>
<protein>
    <submittedName>
        <fullName evidence="2">Site-specific integrase-resolvase</fullName>
    </submittedName>
</protein>
<accession>A0A940PX32</accession>
<comment type="caution">
    <text evidence="2">The sequence shown here is derived from an EMBL/GenBank/DDBJ whole genome shotgun (WGS) entry which is preliminary data.</text>
</comment>
<name>A0A940PX32_9MICO</name>
<evidence type="ECO:0000259" key="1">
    <source>
        <dbReference type="Pfam" id="PF13338"/>
    </source>
</evidence>
<sequence>MTTPALITTRQLAERRGCTRQHIARLVREGKLTPVTTLDNGAHLFTEDQGEVTK</sequence>
<evidence type="ECO:0000313" key="2">
    <source>
        <dbReference type="EMBL" id="MBP1326721.1"/>
    </source>
</evidence>
<evidence type="ECO:0000313" key="3">
    <source>
        <dbReference type="Proteomes" id="UP000675163"/>
    </source>
</evidence>
<dbReference type="InterPro" id="IPR025159">
    <property type="entry name" value="AbiEi_N"/>
</dbReference>
<feature type="domain" description="AbiEi antitoxin N-terminal" evidence="1">
    <location>
        <begin position="6"/>
        <end position="35"/>
    </location>
</feature>
<dbReference type="AlphaFoldDB" id="A0A940PX32"/>
<dbReference type="RefSeq" id="WP_209705584.1">
    <property type="nucleotide sequence ID" value="NZ_JAFIDA010000001.1"/>
</dbReference>
<dbReference type="Proteomes" id="UP000675163">
    <property type="component" value="Unassembled WGS sequence"/>
</dbReference>
<reference evidence="2" key="1">
    <citation type="submission" date="2021-02" db="EMBL/GenBank/DDBJ databases">
        <title>Sequencing the genomes of 1000 actinobacteria strains.</title>
        <authorList>
            <person name="Klenk H.-P."/>
        </authorList>
    </citation>
    <scope>NUCLEOTIDE SEQUENCE</scope>
    <source>
        <strain evidence="2">DSM 22850</strain>
    </source>
</reference>
<gene>
    <name evidence="2" type="ORF">JOF28_001953</name>
</gene>
<proteinExistence type="predicted"/>